<evidence type="ECO:0000313" key="4">
    <source>
        <dbReference type="EMBL" id="MDR6939557.1"/>
    </source>
</evidence>
<dbReference type="SUPFAM" id="SSF53807">
    <property type="entry name" value="Helical backbone' metal receptor"/>
    <property type="match status" value="1"/>
</dbReference>
<comment type="similarity">
    <text evidence="1">Belongs to the bacterial solute-binding protein 8 family.</text>
</comment>
<evidence type="ECO:0000256" key="1">
    <source>
        <dbReference type="ARBA" id="ARBA00008814"/>
    </source>
</evidence>
<gene>
    <name evidence="4" type="ORF">J2S36_001100</name>
</gene>
<dbReference type="Pfam" id="PF01497">
    <property type="entry name" value="Peripla_BP_2"/>
    <property type="match status" value="1"/>
</dbReference>
<evidence type="ECO:0000313" key="5">
    <source>
        <dbReference type="Proteomes" id="UP001266099"/>
    </source>
</evidence>
<dbReference type="EMBL" id="JAVDUJ010000001">
    <property type="protein sequence ID" value="MDR6939557.1"/>
    <property type="molecule type" value="Genomic_DNA"/>
</dbReference>
<evidence type="ECO:0000259" key="3">
    <source>
        <dbReference type="PROSITE" id="PS50983"/>
    </source>
</evidence>
<feature type="chain" id="PRO_5045528368" evidence="2">
    <location>
        <begin position="21"/>
        <end position="356"/>
    </location>
</feature>
<comment type="caution">
    <text evidence="4">The sequence shown here is derived from an EMBL/GenBank/DDBJ whole genome shotgun (WGS) entry which is preliminary data.</text>
</comment>
<dbReference type="InterPro" id="IPR050902">
    <property type="entry name" value="ABC_Transporter_SBP"/>
</dbReference>
<reference evidence="4 5" key="1">
    <citation type="submission" date="2023-07" db="EMBL/GenBank/DDBJ databases">
        <title>Sequencing the genomes of 1000 actinobacteria strains.</title>
        <authorList>
            <person name="Klenk H.-P."/>
        </authorList>
    </citation>
    <scope>NUCLEOTIDE SEQUENCE [LARGE SCALE GENOMIC DNA]</scope>
    <source>
        <strain evidence="4 5">DSM 15539</strain>
    </source>
</reference>
<dbReference type="Proteomes" id="UP001266099">
    <property type="component" value="Unassembled WGS sequence"/>
</dbReference>
<dbReference type="PANTHER" id="PTHR30535:SF4">
    <property type="entry name" value="HEMIN-BINDING PERIPLASMIC PROTEIN HMUT"/>
    <property type="match status" value="1"/>
</dbReference>
<feature type="domain" description="Fe/B12 periplasmic-binding" evidence="3">
    <location>
        <begin position="95"/>
        <end position="356"/>
    </location>
</feature>
<dbReference type="PANTHER" id="PTHR30535">
    <property type="entry name" value="VITAMIN B12-BINDING PROTEIN"/>
    <property type="match status" value="1"/>
</dbReference>
<accession>A0ABU1T2F8</accession>
<dbReference type="PROSITE" id="PS50983">
    <property type="entry name" value="FE_B12_PBP"/>
    <property type="match status" value="1"/>
</dbReference>
<proteinExistence type="inferred from homology"/>
<feature type="signal peptide" evidence="2">
    <location>
        <begin position="1"/>
        <end position="20"/>
    </location>
</feature>
<dbReference type="Gene3D" id="3.40.50.1980">
    <property type="entry name" value="Nitrogenase molybdenum iron protein domain"/>
    <property type="match status" value="2"/>
</dbReference>
<sequence>MKRFAVLLVAIITLASACSAHVKEEKETVASKDKSVSVEKKATSLPDPREITGLSAVEGIPDPAVIEGEFSQKLPVTVTDVEGRSVTITDTSRILALDITATLSRTIIALGFGDSIVGRSVSSTETMLADLPVVSSDGIALNAEAILNLHPTVVFTDRTLGPPEVISQIQAAGIPVVITESDHSVDTVGTEIEAVASALGVPEAGKALSKRAEQEITAAKEQIAKWAPKDPLKIAFLYVRGTAGVFFIFGGEEYGAIDLIEGVGGVDIAAKTGITGLTPANAESLLAMNPEVIFTMTGGLESTKGMEGLLARPGVSSTIAGKKQRVVTIPDGLSLAFGPQTGDVLLAVARALYGVK</sequence>
<evidence type="ECO:0000256" key="2">
    <source>
        <dbReference type="SAM" id="SignalP"/>
    </source>
</evidence>
<keyword evidence="5" id="KW-1185">Reference proteome</keyword>
<protein>
    <submittedName>
        <fullName evidence="4">Iron complex transport system substrate-binding protein</fullName>
    </submittedName>
</protein>
<name>A0ABU1T2F8_9ACTO</name>
<dbReference type="InterPro" id="IPR002491">
    <property type="entry name" value="ABC_transptr_periplasmic_BD"/>
</dbReference>
<organism evidence="4 5">
    <name type="scientific">Arcanobacterium hippocoleae</name>
    <dbReference type="NCBI Taxonomy" id="149017"/>
    <lineage>
        <taxon>Bacteria</taxon>
        <taxon>Bacillati</taxon>
        <taxon>Actinomycetota</taxon>
        <taxon>Actinomycetes</taxon>
        <taxon>Actinomycetales</taxon>
        <taxon>Actinomycetaceae</taxon>
        <taxon>Arcanobacterium</taxon>
    </lineage>
</organism>
<keyword evidence="2" id="KW-0732">Signal</keyword>
<dbReference type="RefSeq" id="WP_309956318.1">
    <property type="nucleotide sequence ID" value="NZ_JAVDUJ010000001.1"/>
</dbReference>
<dbReference type="PROSITE" id="PS51257">
    <property type="entry name" value="PROKAR_LIPOPROTEIN"/>
    <property type="match status" value="1"/>
</dbReference>